<accession>A0ACC2MFW0</accession>
<gene>
    <name evidence="1" type="ORF">MRB53_006151</name>
</gene>
<organism evidence="1 2">
    <name type="scientific">Persea americana</name>
    <name type="common">Avocado</name>
    <dbReference type="NCBI Taxonomy" id="3435"/>
    <lineage>
        <taxon>Eukaryota</taxon>
        <taxon>Viridiplantae</taxon>
        <taxon>Streptophyta</taxon>
        <taxon>Embryophyta</taxon>
        <taxon>Tracheophyta</taxon>
        <taxon>Spermatophyta</taxon>
        <taxon>Magnoliopsida</taxon>
        <taxon>Magnoliidae</taxon>
        <taxon>Laurales</taxon>
        <taxon>Lauraceae</taxon>
        <taxon>Persea</taxon>
    </lineage>
</organism>
<evidence type="ECO:0000313" key="1">
    <source>
        <dbReference type="EMBL" id="KAJ8644403.1"/>
    </source>
</evidence>
<reference evidence="1 2" key="1">
    <citation type="journal article" date="2022" name="Hortic Res">
        <title>A haplotype resolved chromosomal level avocado genome allows analysis of novel avocado genes.</title>
        <authorList>
            <person name="Nath O."/>
            <person name="Fletcher S.J."/>
            <person name="Hayward A."/>
            <person name="Shaw L.M."/>
            <person name="Masouleh A.K."/>
            <person name="Furtado A."/>
            <person name="Henry R.J."/>
            <person name="Mitter N."/>
        </authorList>
    </citation>
    <scope>NUCLEOTIDE SEQUENCE [LARGE SCALE GENOMIC DNA]</scope>
    <source>
        <strain evidence="2">cv. Hass</strain>
    </source>
</reference>
<evidence type="ECO:0000313" key="2">
    <source>
        <dbReference type="Proteomes" id="UP001234297"/>
    </source>
</evidence>
<proteinExistence type="predicted"/>
<dbReference type="Proteomes" id="UP001234297">
    <property type="component" value="Chromosome 2"/>
</dbReference>
<protein>
    <submittedName>
        <fullName evidence="1">Uncharacterized protein</fullName>
    </submittedName>
</protein>
<sequence length="198" mass="22260">MCRSGAFVLGLADQTTCHSKEGSEKKDLDFTGREDFGVTALCSEKEGDVAASCNRFQPSSEQRRVQGIRTPFSRDRRTQRSMMLSDAGEVEEGSKAASPLLHKQKEGGRRRRCPSLLQNPIACAGEQRRVAERICFDLCLAHADHCKNAQDPDFAAGRRGLSSQRFVSTEKTDPYLLPRKKAKKFYYRTKTVEEEDHV</sequence>
<comment type="caution">
    <text evidence="1">The sequence shown here is derived from an EMBL/GenBank/DDBJ whole genome shotgun (WGS) entry which is preliminary data.</text>
</comment>
<name>A0ACC2MFW0_PERAE</name>
<keyword evidence="2" id="KW-1185">Reference proteome</keyword>
<dbReference type="EMBL" id="CM056810">
    <property type="protein sequence ID" value="KAJ8644403.1"/>
    <property type="molecule type" value="Genomic_DNA"/>
</dbReference>